<evidence type="ECO:0000313" key="4">
    <source>
        <dbReference type="Proteomes" id="UP000076738"/>
    </source>
</evidence>
<keyword evidence="2" id="KW-0812">Transmembrane</keyword>
<feature type="transmembrane region" description="Helical" evidence="2">
    <location>
        <begin position="98"/>
        <end position="119"/>
    </location>
</feature>
<feature type="transmembrane region" description="Helical" evidence="2">
    <location>
        <begin position="340"/>
        <end position="359"/>
    </location>
</feature>
<organism evidence="3 4">
    <name type="scientific">Calocera viscosa (strain TUFC12733)</name>
    <dbReference type="NCBI Taxonomy" id="1330018"/>
    <lineage>
        <taxon>Eukaryota</taxon>
        <taxon>Fungi</taxon>
        <taxon>Dikarya</taxon>
        <taxon>Basidiomycota</taxon>
        <taxon>Agaricomycotina</taxon>
        <taxon>Dacrymycetes</taxon>
        <taxon>Dacrymycetales</taxon>
        <taxon>Dacrymycetaceae</taxon>
        <taxon>Calocera</taxon>
    </lineage>
</organism>
<feature type="transmembrane region" description="Helical" evidence="2">
    <location>
        <begin position="308"/>
        <end position="328"/>
    </location>
</feature>
<proteinExistence type="predicted"/>
<feature type="compositionally biased region" description="Basic and acidic residues" evidence="1">
    <location>
        <begin position="419"/>
        <end position="434"/>
    </location>
</feature>
<feature type="transmembrane region" description="Helical" evidence="2">
    <location>
        <begin position="20"/>
        <end position="38"/>
    </location>
</feature>
<evidence type="ECO:0000313" key="3">
    <source>
        <dbReference type="EMBL" id="KZO96200.1"/>
    </source>
</evidence>
<feature type="region of interest" description="Disordered" evidence="1">
    <location>
        <begin position="375"/>
        <end position="434"/>
    </location>
</feature>
<accession>A0A167LZS6</accession>
<keyword evidence="2" id="KW-0472">Membrane</keyword>
<evidence type="ECO:0000256" key="1">
    <source>
        <dbReference type="SAM" id="MobiDB-lite"/>
    </source>
</evidence>
<gene>
    <name evidence="3" type="ORF">CALVIDRAFT_527629</name>
</gene>
<dbReference type="OrthoDB" id="3351993at2759"/>
<keyword evidence="4" id="KW-1185">Reference proteome</keyword>
<reference evidence="3 4" key="1">
    <citation type="journal article" date="2016" name="Mol. Biol. Evol.">
        <title>Comparative Genomics of Early-Diverging Mushroom-Forming Fungi Provides Insights into the Origins of Lignocellulose Decay Capabilities.</title>
        <authorList>
            <person name="Nagy L.G."/>
            <person name="Riley R."/>
            <person name="Tritt A."/>
            <person name="Adam C."/>
            <person name="Daum C."/>
            <person name="Floudas D."/>
            <person name="Sun H."/>
            <person name="Yadav J.S."/>
            <person name="Pangilinan J."/>
            <person name="Larsson K.H."/>
            <person name="Matsuura K."/>
            <person name="Barry K."/>
            <person name="Labutti K."/>
            <person name="Kuo R."/>
            <person name="Ohm R.A."/>
            <person name="Bhattacharya S.S."/>
            <person name="Shirouzu T."/>
            <person name="Yoshinaga Y."/>
            <person name="Martin F.M."/>
            <person name="Grigoriev I.V."/>
            <person name="Hibbett D.S."/>
        </authorList>
    </citation>
    <scope>NUCLEOTIDE SEQUENCE [LARGE SCALE GENOMIC DNA]</scope>
    <source>
        <strain evidence="3 4">TUFC12733</strain>
    </source>
</reference>
<feature type="compositionally biased region" description="Basic and acidic residues" evidence="1">
    <location>
        <begin position="397"/>
        <end position="411"/>
    </location>
</feature>
<name>A0A167LZS6_CALVF</name>
<feature type="transmembrane region" description="Helical" evidence="2">
    <location>
        <begin position="247"/>
        <end position="275"/>
    </location>
</feature>
<evidence type="ECO:0000256" key="2">
    <source>
        <dbReference type="SAM" id="Phobius"/>
    </source>
</evidence>
<protein>
    <submittedName>
        <fullName evidence="3">Uncharacterized protein</fullName>
    </submittedName>
</protein>
<sequence>MADNCTIAANPDIAGIGVRVSIYLQALLALFPAAVALYKYGMTHAQVSNFGVIGEPEAIAEYNRQSELWKQNPEAAIQHLRDLYDAEMKEEREEVRQTWLPVQVMGAALLVSAIIQVKLYGMDLYHALIVINLSWINNMTALGLALTDMFLANPVDFFFGWKKHPKQLIPYVMCSLHLTATGAFGLWVFSNIDDFGGNPGCNSDIHYWVFGHQVSATAPGFRKAGLIISGLAICPMVNLQLELLFDVIVGFVFLWPGVLLHIIVVLILAVILTLVTKLCIPMNRRGGLINFFENLPIHSPARRVYSNAMPYAFMIMLFIIATEELIVINRGLVQEGEDDWTFGQTLAMFVLLPVVLDVYSKLRKAWKLQIGEKKAEEAAEGEAEEEQGGKQGPAAEDSDHPTTERPAHTDSEATPGNDEALRRNEEIELPALDR</sequence>
<feature type="transmembrane region" description="Helical" evidence="2">
    <location>
        <begin position="168"/>
        <end position="189"/>
    </location>
</feature>
<keyword evidence="2" id="KW-1133">Transmembrane helix</keyword>
<dbReference type="Proteomes" id="UP000076738">
    <property type="component" value="Unassembled WGS sequence"/>
</dbReference>
<dbReference type="AlphaFoldDB" id="A0A167LZS6"/>
<feature type="transmembrane region" description="Helical" evidence="2">
    <location>
        <begin position="125"/>
        <end position="147"/>
    </location>
</feature>
<dbReference type="EMBL" id="KV417285">
    <property type="protein sequence ID" value="KZO96200.1"/>
    <property type="molecule type" value="Genomic_DNA"/>
</dbReference>